<dbReference type="EC" id="1.15.1.1" evidence="3"/>
<dbReference type="AlphaFoldDB" id="A0A1I3QQ05"/>
<keyword evidence="6" id="KW-1185">Reference proteome</keyword>
<dbReference type="STRING" id="1884381.SAMN05518846_103113"/>
<dbReference type="SUPFAM" id="SSF49329">
    <property type="entry name" value="Cu,Zn superoxide dismutase-like"/>
    <property type="match status" value="1"/>
</dbReference>
<dbReference type="InterPro" id="IPR018152">
    <property type="entry name" value="SOD_Cu/Zn_BS"/>
</dbReference>
<dbReference type="PROSITE" id="PS00332">
    <property type="entry name" value="SOD_CU_ZN_2"/>
    <property type="match status" value="1"/>
</dbReference>
<evidence type="ECO:0000313" key="5">
    <source>
        <dbReference type="EMBL" id="SFJ35609.1"/>
    </source>
</evidence>
<keyword evidence="3" id="KW-0479">Metal-binding</keyword>
<keyword evidence="3" id="KW-0560">Oxidoreductase</keyword>
<dbReference type="RefSeq" id="WP_092267081.1">
    <property type="nucleotide sequence ID" value="NZ_FORT01000003.1"/>
</dbReference>
<name>A0A1I3QQ05_9BACL</name>
<dbReference type="EMBL" id="FORT01000003">
    <property type="protein sequence ID" value="SFJ35609.1"/>
    <property type="molecule type" value="Genomic_DNA"/>
</dbReference>
<dbReference type="GO" id="GO:0004784">
    <property type="term" value="F:superoxide dismutase activity"/>
    <property type="evidence" value="ECO:0007669"/>
    <property type="project" value="UniProtKB-EC"/>
</dbReference>
<comment type="cofactor">
    <cofactor evidence="3">
        <name>Cu cation</name>
        <dbReference type="ChEBI" id="CHEBI:23378"/>
    </cofactor>
    <text evidence="3">Binds 1 copper ion per subunit.</text>
</comment>
<dbReference type="PANTHER" id="PTHR10003">
    <property type="entry name" value="SUPEROXIDE DISMUTASE CU-ZN -RELATED"/>
    <property type="match status" value="1"/>
</dbReference>
<evidence type="ECO:0000313" key="6">
    <source>
        <dbReference type="Proteomes" id="UP000198915"/>
    </source>
</evidence>
<evidence type="ECO:0000256" key="2">
    <source>
        <dbReference type="ARBA" id="ARBA00024900"/>
    </source>
</evidence>
<dbReference type="InterPro" id="IPR001424">
    <property type="entry name" value="SOD_Cu_Zn_dom"/>
</dbReference>
<gene>
    <name evidence="5" type="ORF">SAMN05518846_103113</name>
</gene>
<dbReference type="Pfam" id="PF00080">
    <property type="entry name" value="Sod_Cu"/>
    <property type="match status" value="1"/>
</dbReference>
<dbReference type="Gene3D" id="2.60.40.200">
    <property type="entry name" value="Superoxide dismutase, copper/zinc binding domain"/>
    <property type="match status" value="1"/>
</dbReference>
<evidence type="ECO:0000256" key="1">
    <source>
        <dbReference type="ARBA" id="ARBA00010457"/>
    </source>
</evidence>
<reference evidence="6" key="1">
    <citation type="submission" date="2016-10" db="EMBL/GenBank/DDBJ databases">
        <authorList>
            <person name="Varghese N."/>
            <person name="Submissions S."/>
        </authorList>
    </citation>
    <scope>NUCLEOTIDE SEQUENCE [LARGE SCALE GENOMIC DNA]</scope>
    <source>
        <strain evidence="6">OK042</strain>
    </source>
</reference>
<dbReference type="InterPro" id="IPR024134">
    <property type="entry name" value="SOD_Cu/Zn_/chaperone"/>
</dbReference>
<comment type="function">
    <text evidence="2">Destroys radicals which are normally produced within the cells and which are toxic to biological systems. May play a role in favoring mycobacterial survival in phagocytes.</text>
</comment>
<evidence type="ECO:0000256" key="3">
    <source>
        <dbReference type="RuleBase" id="RU000393"/>
    </source>
</evidence>
<dbReference type="GO" id="GO:0005507">
    <property type="term" value="F:copper ion binding"/>
    <property type="evidence" value="ECO:0007669"/>
    <property type="project" value="InterPro"/>
</dbReference>
<protein>
    <recommendedName>
        <fullName evidence="3">Superoxide dismutase [Cu-Zn]</fullName>
        <ecNumber evidence="3">1.15.1.1</ecNumber>
    </recommendedName>
</protein>
<comment type="cofactor">
    <cofactor evidence="3">
        <name>Zn(2+)</name>
        <dbReference type="ChEBI" id="CHEBI:29105"/>
    </cofactor>
    <text evidence="3">Binds 1 zinc ion per subunit.</text>
</comment>
<evidence type="ECO:0000259" key="4">
    <source>
        <dbReference type="Pfam" id="PF00080"/>
    </source>
</evidence>
<comment type="similarity">
    <text evidence="1 3">Belongs to the Cu-Zn superoxide dismutase family.</text>
</comment>
<feature type="domain" description="Superoxide dismutase copper/zinc binding" evidence="4">
    <location>
        <begin position="71"/>
        <end position="171"/>
    </location>
</feature>
<comment type="catalytic activity">
    <reaction evidence="3">
        <text>2 superoxide + 2 H(+) = H2O2 + O2</text>
        <dbReference type="Rhea" id="RHEA:20696"/>
        <dbReference type="ChEBI" id="CHEBI:15378"/>
        <dbReference type="ChEBI" id="CHEBI:15379"/>
        <dbReference type="ChEBI" id="CHEBI:16240"/>
        <dbReference type="ChEBI" id="CHEBI:18421"/>
        <dbReference type="EC" id="1.15.1.1"/>
    </reaction>
</comment>
<dbReference type="InterPro" id="IPR036423">
    <property type="entry name" value="SOD-like_Cu/Zn_dom_sf"/>
</dbReference>
<proteinExistence type="inferred from homology"/>
<keyword evidence="3" id="KW-0186">Copper</keyword>
<organism evidence="5 6">
    <name type="scientific">Brevibacillus centrosporus</name>
    <dbReference type="NCBI Taxonomy" id="54910"/>
    <lineage>
        <taxon>Bacteria</taxon>
        <taxon>Bacillati</taxon>
        <taxon>Bacillota</taxon>
        <taxon>Bacilli</taxon>
        <taxon>Bacillales</taxon>
        <taxon>Paenibacillaceae</taxon>
        <taxon>Brevibacillus</taxon>
    </lineage>
</organism>
<dbReference type="Proteomes" id="UP000198915">
    <property type="component" value="Unassembled WGS sequence"/>
</dbReference>
<keyword evidence="3" id="KW-0862">Zinc</keyword>
<accession>A0A1I3QQ05</accession>
<sequence>MNWYQPYGYFPQTVSSQHVFTPTKAIAEIQGGPLAPNLHGYIAFLDVPYGTEVFVEVSGLPAYRPASGDHPPIGPFGFHLHDNSSCAVGDPQDPFQSAGSHWNPTDQPHGNHAGDFPPLFSNDGYARMSLFTNKFRVADVIGRTVIIHQNPDDFRTQPAGNSGKRLACGLIQAVG</sequence>